<feature type="region of interest" description="Disordered" evidence="2">
    <location>
        <begin position="58"/>
        <end position="91"/>
    </location>
</feature>
<dbReference type="RefSeq" id="WP_190261561.1">
    <property type="nucleotide sequence ID" value="NZ_CP053923.1"/>
</dbReference>
<dbReference type="KEGG" id="dvn:HQ394_00530"/>
<evidence type="ECO:0000259" key="3">
    <source>
        <dbReference type="Pfam" id="PF00460"/>
    </source>
</evidence>
<evidence type="ECO:0000256" key="1">
    <source>
        <dbReference type="ARBA" id="ARBA00004117"/>
    </source>
</evidence>
<evidence type="ECO:0000313" key="5">
    <source>
        <dbReference type="Proteomes" id="UP000516369"/>
    </source>
</evidence>
<gene>
    <name evidence="4" type="ORF">HQ394_00530</name>
</gene>
<dbReference type="GO" id="GO:0009425">
    <property type="term" value="C:bacterial-type flagellum basal body"/>
    <property type="evidence" value="ECO:0007669"/>
    <property type="project" value="UniProtKB-SubCell"/>
</dbReference>
<keyword evidence="5" id="KW-1185">Reference proteome</keyword>
<sequence>MIESTRTSLFAQMQARLDWLDRRQGVLAQNIANADTPGYRPQDLKAFDSNALNSGGHACSGDTTAYYGGESRQRRDRQRFRQTASLTGARR</sequence>
<dbReference type="Pfam" id="PF00460">
    <property type="entry name" value="Flg_bb_rod"/>
    <property type="match status" value="1"/>
</dbReference>
<protein>
    <recommendedName>
        <fullName evidence="3">Flagellar basal body rod protein N-terminal domain-containing protein</fullName>
    </recommendedName>
</protein>
<dbReference type="InterPro" id="IPR001444">
    <property type="entry name" value="Flag_bb_rod_N"/>
</dbReference>
<dbReference type="Proteomes" id="UP000516369">
    <property type="component" value="Chromosome"/>
</dbReference>
<dbReference type="AlphaFoldDB" id="A0A7H1MXD2"/>
<evidence type="ECO:0000313" key="4">
    <source>
        <dbReference type="EMBL" id="QNT68118.1"/>
    </source>
</evidence>
<proteinExistence type="predicted"/>
<reference evidence="4 5" key="1">
    <citation type="submission" date="2020-05" db="EMBL/GenBank/DDBJ databases">
        <title>Complete closed genome sequence of Defluviicoccus vanus.</title>
        <authorList>
            <person name="Bessarab I."/>
            <person name="Arumugam K."/>
            <person name="Maszenan A.M."/>
            <person name="Seviour R.J."/>
            <person name="Williams R.B."/>
        </authorList>
    </citation>
    <scope>NUCLEOTIDE SEQUENCE [LARGE SCALE GENOMIC DNA]</scope>
    <source>
        <strain evidence="4 5">Ben 114</strain>
    </source>
</reference>
<evidence type="ECO:0000256" key="2">
    <source>
        <dbReference type="SAM" id="MobiDB-lite"/>
    </source>
</evidence>
<name>A0A7H1MXD2_9PROT</name>
<dbReference type="EMBL" id="CP053923">
    <property type="protein sequence ID" value="QNT68118.1"/>
    <property type="molecule type" value="Genomic_DNA"/>
</dbReference>
<accession>A0A7H1MXD2</accession>
<feature type="domain" description="Flagellar basal body rod protein N-terminal" evidence="3">
    <location>
        <begin position="20"/>
        <end position="40"/>
    </location>
</feature>
<comment type="subcellular location">
    <subcellularLocation>
        <location evidence="1">Bacterial flagellum basal body</location>
    </subcellularLocation>
</comment>
<organism evidence="4 5">
    <name type="scientific">Defluviicoccus vanus</name>
    <dbReference type="NCBI Taxonomy" id="111831"/>
    <lineage>
        <taxon>Bacteria</taxon>
        <taxon>Pseudomonadati</taxon>
        <taxon>Pseudomonadota</taxon>
        <taxon>Alphaproteobacteria</taxon>
        <taxon>Rhodospirillales</taxon>
        <taxon>Rhodospirillaceae</taxon>
        <taxon>Defluviicoccus</taxon>
    </lineage>
</organism>